<dbReference type="Pfam" id="PF12884">
    <property type="entry name" value="TORC_N"/>
    <property type="match status" value="1"/>
</dbReference>
<feature type="region of interest" description="Disordered" evidence="2">
    <location>
        <begin position="2350"/>
        <end position="2372"/>
    </location>
</feature>
<dbReference type="Gene3D" id="4.10.270.10">
    <property type="entry name" value="Myosin, subunit A"/>
    <property type="match status" value="1"/>
</dbReference>
<dbReference type="SMART" id="SM00323">
    <property type="entry name" value="RasGAP"/>
    <property type="match status" value="1"/>
</dbReference>
<accession>A0A8J6A6Q5</accession>
<dbReference type="SMART" id="SM00015">
    <property type="entry name" value="IQ"/>
    <property type="match status" value="4"/>
</dbReference>
<dbReference type="PROSITE" id="PS50018">
    <property type="entry name" value="RAS_GTPASE_ACTIV_2"/>
    <property type="match status" value="1"/>
</dbReference>
<feature type="region of interest" description="Disordered" evidence="2">
    <location>
        <begin position="2096"/>
        <end position="2127"/>
    </location>
</feature>
<dbReference type="GO" id="GO:0005634">
    <property type="term" value="C:nucleus"/>
    <property type="evidence" value="ECO:0007669"/>
    <property type="project" value="TreeGrafter"/>
</dbReference>
<evidence type="ECO:0000259" key="4">
    <source>
        <dbReference type="PROSITE" id="PS50020"/>
    </source>
</evidence>
<dbReference type="FunFam" id="1.20.5.190:FF:000005">
    <property type="entry name" value="IQ motif containing GTPase activating protein 1"/>
    <property type="match status" value="1"/>
</dbReference>
<feature type="compositionally biased region" description="Basic and acidic residues" evidence="2">
    <location>
        <begin position="2646"/>
        <end position="2656"/>
    </location>
</feature>
<feature type="compositionally biased region" description="Basic and acidic residues" evidence="2">
    <location>
        <begin position="1362"/>
        <end position="1398"/>
    </location>
</feature>
<dbReference type="GO" id="GO:1903479">
    <property type="term" value="P:mitotic actomyosin contractile ring assembly actin filament organization"/>
    <property type="evidence" value="ECO:0007669"/>
    <property type="project" value="TreeGrafter"/>
</dbReference>
<dbReference type="PROSITE" id="PS01159">
    <property type="entry name" value="WW_DOMAIN_1"/>
    <property type="match status" value="1"/>
</dbReference>
<dbReference type="GO" id="GO:0005516">
    <property type="term" value="F:calmodulin binding"/>
    <property type="evidence" value="ECO:0007669"/>
    <property type="project" value="TreeGrafter"/>
</dbReference>
<feature type="domain" description="WW" evidence="4">
    <location>
        <begin position="597"/>
        <end position="630"/>
    </location>
</feature>
<dbReference type="EMBL" id="JAGFMF010011680">
    <property type="protein sequence ID" value="KAG8516389.1"/>
    <property type="molecule type" value="Genomic_DNA"/>
</dbReference>
<dbReference type="SUPFAM" id="SSF48350">
    <property type="entry name" value="GTPase activation domain, GAP"/>
    <property type="match status" value="1"/>
</dbReference>
<dbReference type="PANTHER" id="PTHR14149:SF15">
    <property type="entry name" value="RAS GTPASE-ACTIVATING-LIKE PROTEIN IQGAP1"/>
    <property type="match status" value="1"/>
</dbReference>
<dbReference type="SMART" id="SM00456">
    <property type="entry name" value="WW"/>
    <property type="match status" value="1"/>
</dbReference>
<dbReference type="PROSITE" id="PS00509">
    <property type="entry name" value="RAS_GTPASE_ACTIV_1"/>
    <property type="match status" value="1"/>
</dbReference>
<dbReference type="SUPFAM" id="SSF52540">
    <property type="entry name" value="P-loop containing nucleoside triphosphate hydrolases"/>
    <property type="match status" value="1"/>
</dbReference>
<gene>
    <name evidence="5" type="ORF">J0S82_016123</name>
</gene>
<evidence type="ECO:0000256" key="2">
    <source>
        <dbReference type="SAM" id="MobiDB-lite"/>
    </source>
</evidence>
<dbReference type="Proteomes" id="UP000700334">
    <property type="component" value="Unassembled WGS sequence"/>
</dbReference>
<dbReference type="Pfam" id="PF00612">
    <property type="entry name" value="IQ"/>
    <property type="match status" value="4"/>
</dbReference>
<dbReference type="FunFam" id="4.10.270.10:FF:000003">
    <property type="entry name" value="IQ motif containing GTPase activating protein 1"/>
    <property type="match status" value="1"/>
</dbReference>
<dbReference type="InterPro" id="IPR000593">
    <property type="entry name" value="RasGAP_C"/>
</dbReference>
<feature type="region of interest" description="Disordered" evidence="2">
    <location>
        <begin position="2427"/>
        <end position="2450"/>
    </location>
</feature>
<dbReference type="PROSITE" id="PS50096">
    <property type="entry name" value="IQ"/>
    <property type="match status" value="4"/>
</dbReference>
<dbReference type="InterPro" id="IPR027417">
    <property type="entry name" value="P-loop_NTPase"/>
</dbReference>
<dbReference type="InterPro" id="IPR000048">
    <property type="entry name" value="IQ_motif_EF-hand-BS"/>
</dbReference>
<dbReference type="GO" id="GO:0008140">
    <property type="term" value="F:cAMP response element binding protein binding"/>
    <property type="evidence" value="ECO:0007669"/>
    <property type="project" value="InterPro"/>
</dbReference>
<feature type="region of interest" description="Disordered" evidence="2">
    <location>
        <begin position="2533"/>
        <end position="2561"/>
    </location>
</feature>
<dbReference type="OrthoDB" id="775356at2759"/>
<evidence type="ECO:0000256" key="1">
    <source>
        <dbReference type="SAM" id="Coils"/>
    </source>
</evidence>
<organism evidence="5 6">
    <name type="scientific">Galemys pyrenaicus</name>
    <name type="common">Iberian desman</name>
    <name type="synonym">Pyrenean desman</name>
    <dbReference type="NCBI Taxonomy" id="202257"/>
    <lineage>
        <taxon>Eukaryota</taxon>
        <taxon>Metazoa</taxon>
        <taxon>Chordata</taxon>
        <taxon>Craniata</taxon>
        <taxon>Vertebrata</taxon>
        <taxon>Euteleostomi</taxon>
        <taxon>Mammalia</taxon>
        <taxon>Eutheria</taxon>
        <taxon>Laurasiatheria</taxon>
        <taxon>Eulipotyphla</taxon>
        <taxon>Talpidae</taxon>
        <taxon>Galemys</taxon>
    </lineage>
</organism>
<dbReference type="Pfam" id="PF00616">
    <property type="entry name" value="RasGAP"/>
    <property type="match status" value="1"/>
</dbReference>
<feature type="compositionally biased region" description="Low complexity" evidence="2">
    <location>
        <begin position="2681"/>
        <end position="2690"/>
    </location>
</feature>
<keyword evidence="1" id="KW-0175">Coiled coil</keyword>
<dbReference type="InterPro" id="IPR001936">
    <property type="entry name" value="RasGAP_dom"/>
</dbReference>
<feature type="region of interest" description="Disordered" evidence="2">
    <location>
        <begin position="2244"/>
        <end position="2322"/>
    </location>
</feature>
<dbReference type="InterPro" id="IPR001202">
    <property type="entry name" value="WW_dom"/>
</dbReference>
<feature type="compositionally biased region" description="Basic and acidic residues" evidence="2">
    <location>
        <begin position="2540"/>
        <end position="2560"/>
    </location>
</feature>
<dbReference type="InterPro" id="IPR024783">
    <property type="entry name" value="TORC_N"/>
</dbReference>
<feature type="region of interest" description="Disordered" evidence="2">
    <location>
        <begin position="2602"/>
        <end position="2781"/>
    </location>
</feature>
<feature type="region of interest" description="Disordered" evidence="2">
    <location>
        <begin position="2801"/>
        <end position="2827"/>
    </location>
</feature>
<feature type="coiled-coil region" evidence="1">
    <location>
        <begin position="86"/>
        <end position="113"/>
    </location>
</feature>
<feature type="domain" description="Ras-GAP" evidence="3">
    <location>
        <begin position="941"/>
        <end position="1182"/>
    </location>
</feature>
<dbReference type="CDD" id="cd00201">
    <property type="entry name" value="WW"/>
    <property type="match status" value="1"/>
</dbReference>
<feature type="compositionally biased region" description="Basic and acidic residues" evidence="2">
    <location>
        <begin position="2350"/>
        <end position="2360"/>
    </location>
</feature>
<dbReference type="GO" id="GO:0010761">
    <property type="term" value="P:fibroblast migration"/>
    <property type="evidence" value="ECO:0007669"/>
    <property type="project" value="TreeGrafter"/>
</dbReference>
<evidence type="ECO:0000313" key="5">
    <source>
        <dbReference type="EMBL" id="KAG8516389.1"/>
    </source>
</evidence>
<dbReference type="PROSITE" id="PS50020">
    <property type="entry name" value="WW_DOMAIN_2"/>
    <property type="match status" value="1"/>
</dbReference>
<evidence type="ECO:0000259" key="3">
    <source>
        <dbReference type="PROSITE" id="PS50018"/>
    </source>
</evidence>
<dbReference type="Pfam" id="PF03836">
    <property type="entry name" value="RasGAP_C"/>
    <property type="match status" value="1"/>
</dbReference>
<dbReference type="GO" id="GO:0005938">
    <property type="term" value="C:cell cortex"/>
    <property type="evidence" value="ECO:0007669"/>
    <property type="project" value="TreeGrafter"/>
</dbReference>
<dbReference type="FunFam" id="1.10.506.10:FF:000004">
    <property type="entry name" value="IQ motif containing GTPase activating protein 1"/>
    <property type="match status" value="1"/>
</dbReference>
<dbReference type="Gene3D" id="1.20.5.190">
    <property type="match status" value="1"/>
</dbReference>
<comment type="caution">
    <text evidence="5">The sequence shown here is derived from an EMBL/GenBank/DDBJ whole genome shotgun (WGS) entry which is preliminary data.</text>
</comment>
<dbReference type="GO" id="GO:0051015">
    <property type="term" value="F:actin filament binding"/>
    <property type="evidence" value="ECO:0007669"/>
    <property type="project" value="TreeGrafter"/>
</dbReference>
<dbReference type="GO" id="GO:0051289">
    <property type="term" value="P:protein homotetramerization"/>
    <property type="evidence" value="ECO:0007669"/>
    <property type="project" value="InterPro"/>
</dbReference>
<dbReference type="CDD" id="cd05133">
    <property type="entry name" value="RasGAP_IQGAP1"/>
    <property type="match status" value="1"/>
</dbReference>
<sequence length="2965" mass="326450">MEACLGEDLPPTTELEEGLRNGATGLHFRHTDNVIQWLNAMDEIGLPKIFYPETTDIYDRKNMPRCIYCIHALSLYLFKLGLAPQIQDLYGKVDFTEEEINNMKIELEKYGIQMPAFSKIGGILANELSVDEAALHAAVIAINEAVDRRIPADTFAALKNPNATLVNLEELLASTYQDVLYQAKQDKMTNAKNRTEDSERERDVYEELLTQAEIQGNVNKVNTSSALANVDLALEQGSAPALVKALQSPALGLRGLQQQNGDWYLKQLLSDRQQKKQGGQTDPLQKEELQSGVEAANRAAQQYQRRLTAVATINAAIQEGIAEKTVMELMNPEAQLPQVYPFAAGLYQKELATLQLQSPEHSLTHPELSVAVEMLSSVALINRALESGDVGTVWKQLSNSVTGLTSIEEENCQRYLDELMKLKAQARAENQEFITWNDIQACVDHVNLVVQEEHERILAIGLINEALDEGDARRTLQALQTPAAKLEGVLAHVAQHYQDTLIRAKREKAQETQDESAVLWLDEIQGGVWQANRDTQEAQKFALGIFAINEAVDRGDVGRTLSALRSPDVGLYGVIPECGETYQSDLAEAKSKRRAAGDSSSKWVKHWVKGGYYYYHNLQTQDGGWDEPPDFVQNATQLSREEIQSSISGVTAAYNREQLWLANESLVTKLQACCRGYLVRQEFRSRMNFLKKQIPAITCIQSQWRGYKQKKAYQDRLAYLRAHRDEVVKIQSLARMHQARKRYRDRLQYFRDHINDVVKIQAFIRANKARDDYKTLKRPSGAVEAEVGRPQALRVLSAEDPPMVVVRKFVHLLDQSDQDFQEELDLMKMREEVITLIRSNQQLENDLNLMDIKIGLLVKNKITLQDVVSHSKKLTKKNKEQLSDMMMLNKQKGGLKALSKEKREKLEAYQHLFYLLQTNPTYLAKLIFQMPQNKSTKFMDSVIFTLYNYASNQREEYLLLRLFQTALQEEIKSKVDQIQEIVTGNPTVIKMVVSFNRGARGQNALRQILAPVVKEIMDDKSLNIKTDPVDIYKSWVNQMESQTGEASRGHFCFPSKLPYDVTPEQALAHEEVRTRLDSSIRNMRAVTDKFLSAIISSVDKIPYGMRFIAKVLKDSLHEKFPDAGEDELLKIIGNLLYYRYMNPAIVAPDAFDIIDLSAGGQLTTDQRRNLGSIAKMLQHAASNKMFLGDNAHLSIINEYLSQSYQKFRRFFQSACDVPELQDKFNVDEYSDLVTLTKPVIYISIGEIINTHTLLLDHQDAIAPEHNDPIHELLDDLGEVPTIESLIGEGAGSLHDPNKEALAKTEVSLTLTNKFDVPGDENAEMDARTILLNTKRLIVDVIRFQPGETLTEILETPASSEQEAEHQRAMQRRAIRDAKTPDKMKKSQSVKEDGNLSLQEKKEKIQSGLKKLAELGSVDPQNRYQELINDIARDIRNQRRYRQRRKAELVKLQQTYAALSSKAVFYGEQVDYYKSYIKTCLDNLASKGKGAVEGWAVPGIRGCRLAGLPLPSASALPCVPASVPVCRDARAGDELPSRTRSWSWELDMKRFWPQNLDVPQSHFRRPREMKGKKSKKISLKYTAARLHEKGVLLEIEDLQVNQFKNVIFEINPTEEVGDFEVKAKFMGVQMETFMLHYQDLLQLQYEGVAVMKLFDRAKVNVNLLIFLLNKKFYGKSCDQVARAGLSPAAAGPWVGDLLLEVGAVGTKTLVLGALGGASPRYPTQKRPHGRPSQHSSGLRQLLGLLPLREQLQGPVCPGCISGEKQTAGLGLTAGAALLLCVHGGRGAPASPAAPGQWLDSGRGARWSAASSLRCRWRACEDDVTLQRRGLCQRRASRVGSSVSLTLSTSSVGRRGHVLLRTGVPPRETCSASPTSRLHLCPLFLLFLLLPTRCLRPLRAALGQSRSALNVDSRTLLFFAESWSPPSECAGWWRERVAAGRSPACPGRAVVWGMVVQSWTKGPRAALRPGAGPRQPCPCPRQRAHTAWPRAQAEAKPLGALAPTASTRHARGPCGSRPAPRCLLPTSLVTFAVSLLPLEFGGPMLPHTRLCLCEVKGRLCVFLFLCSRTRSCCEAVCSGALSQKAGAARLLPSPAAWRGEEAGRCPGGAGREGSGAPRQWQPRLESGRVPHVLPQRAGLPWKMGTRRSWGSRVVVRLAQGVLCAEGSPRLPVSLSLGRTEKEQEAPKPLCASEQGALGRRPATSGTQAESHPAQCAGDDLRAGGRPCPFRADKGAHGLPFPARAGPESLSRAAPARCGPGPAGVKAARPRLSLPRRLEDAGRRPRSGASHLVAGPPLQPSLSAYKTNCPGHTVPETQRRSGPHARGPAFAIALGWACWQKVGYYRELERRAGSVAKPEDDGHTAATKTGCKKGRVTPCGLASSTGLEEGGCSTKRHEAAPNTRSFCAFSFRAEEDGRLLPARKWRKIKFEEGDQPPRYQKQDAAPPNPTAKRQLKVAQRSASRLRDAGWSNFSRSRLRVGRAEPAALFLSEDAWWRFRQPLTTAACPDPQGTDCSPAWPRLGGPSSCSSAVCARGRGAADGPRGRREAQRGPEAAADERGSAEGRAGGGLTFCFFNERTPSPRAASRQRGRAVVFLHFCASPMRPGAGPHSLDPPGALRRPRCGQGRAGARGPGRRLARAGGVPACGSRREWEAERHSSRFVPGGRSRWPAGPAGQGRRRRPAGAGPEGCAAFRSAPRGRDKEPRAQGPAPPGSARRLRPSPVGRAGRGRRRGGAARAAGRGGADGAGPARAGRGRRGRGGAGARGRTWARSRPRAGGGAAALQAGRAGGRLRAAAAAAAAAAADGREAPGRRGRAMATSPGPGGANPRKFSEKIALHTQRQAEETRAFEQLMTDLTLSRLVLCFQVQFQKLQQLRLTQYHGGSLPNVSQLRGASSEFQVPGRPWGLAHGRRGGEHPTLGAAGLARAVCGEPACPSRRPWEGRERWAGLTWAVTFSRSRCRKSSRRS</sequence>
<evidence type="ECO:0000313" key="6">
    <source>
        <dbReference type="Proteomes" id="UP000700334"/>
    </source>
</evidence>
<protein>
    <submittedName>
        <fullName evidence="5">Ras GTPase-activating-like protein IQGAP1</fullName>
    </submittedName>
</protein>
<dbReference type="GO" id="GO:0007173">
    <property type="term" value="P:epidermal growth factor receptor signaling pathway"/>
    <property type="evidence" value="ECO:0007669"/>
    <property type="project" value="TreeGrafter"/>
</dbReference>
<dbReference type="InterPro" id="IPR036872">
    <property type="entry name" value="CH_dom_sf"/>
</dbReference>
<proteinExistence type="predicted"/>
<dbReference type="PANTHER" id="PTHR14149">
    <property type="entry name" value="RAS GTPASE-ACTIVATING PROTEIN WITH IQ MOTIF"/>
    <property type="match status" value="1"/>
</dbReference>
<dbReference type="SUPFAM" id="SSF143885">
    <property type="entry name" value="RGC domain-like"/>
    <property type="match status" value="1"/>
</dbReference>
<dbReference type="InterPro" id="IPR023152">
    <property type="entry name" value="RasGAP_CS"/>
</dbReference>
<dbReference type="FunFam" id="2.20.70.10:FF:000062">
    <property type="entry name" value="IQ motif containing GTPase activating protein 1"/>
    <property type="match status" value="1"/>
</dbReference>
<dbReference type="SUPFAM" id="SSF47576">
    <property type="entry name" value="Calponin-homology domain, CH-domain"/>
    <property type="match status" value="1"/>
</dbReference>
<feature type="region of interest" description="Disordered" evidence="2">
    <location>
        <begin position="1354"/>
        <end position="1398"/>
    </location>
</feature>
<reference evidence="5" key="1">
    <citation type="journal article" date="2021" name="Evol. Appl.">
        <title>The genome of the Pyrenean desman and the effects of bottlenecks and inbreeding on the genomic landscape of an endangered species.</title>
        <authorList>
            <person name="Escoda L."/>
            <person name="Castresana J."/>
        </authorList>
    </citation>
    <scope>NUCLEOTIDE SEQUENCE</scope>
    <source>
        <strain evidence="5">IBE-C5619</strain>
    </source>
</reference>
<dbReference type="GO" id="GO:0005096">
    <property type="term" value="F:GTPase activator activity"/>
    <property type="evidence" value="ECO:0007669"/>
    <property type="project" value="TreeGrafter"/>
</dbReference>
<dbReference type="Gene3D" id="1.10.506.10">
    <property type="entry name" value="GTPase Activation - p120gap, domain 1"/>
    <property type="match status" value="1"/>
</dbReference>
<dbReference type="Gene3D" id="1.10.418.10">
    <property type="entry name" value="Calponin-like domain"/>
    <property type="match status" value="1"/>
</dbReference>
<dbReference type="InterPro" id="IPR008936">
    <property type="entry name" value="Rho_GTPase_activation_prot"/>
</dbReference>
<feature type="coiled-coil region" evidence="1">
    <location>
        <begin position="181"/>
        <end position="215"/>
    </location>
</feature>
<feature type="region of interest" description="Disordered" evidence="2">
    <location>
        <begin position="2170"/>
        <end position="2213"/>
    </location>
</feature>
<feature type="compositionally biased region" description="Low complexity" evidence="2">
    <location>
        <begin position="2249"/>
        <end position="2272"/>
    </location>
</feature>
<keyword evidence="6" id="KW-1185">Reference proteome</keyword>
<name>A0A8J6A6Q5_GALPY</name>